<evidence type="ECO:0000313" key="1">
    <source>
        <dbReference type="EMBL" id="ADI55449.1"/>
    </source>
</evidence>
<dbReference type="EMBL" id="HM071924">
    <property type="protein sequence ID" value="ADI55449.1"/>
    <property type="molecule type" value="Genomic_DNA"/>
</dbReference>
<dbReference type="RefSeq" id="YP_003734270.1">
    <property type="nucleotide sequence ID" value="NC_014260.1"/>
</dbReference>
<dbReference type="GeneID" id="9384589"/>
<dbReference type="OrthoDB" id="24773at10239"/>
<keyword evidence="2" id="KW-1185">Reference proteome</keyword>
<sequence length="129" mass="14366">MWLTKQVSTSTLVAKNIFQLLVRNMMITNGSVMTTVFLKVKVSGLAPLCLAKVIKMTDINELEKAALELAALYKKVKDMASAQDFGVELDDYDGEVRLEDWLNSSCYGEEAGRTFVARSDGKIWYPSSC</sequence>
<reference evidence="1 2" key="2">
    <citation type="journal article" date="2011" name="Virol. J.">
        <title>Sequence characteristics of T4-like bacteriophage IME08 benome termini revealed by high throughput sequencing.</title>
        <authorList>
            <person name="Jiang X."/>
            <person name="Jiang H."/>
            <person name="Li C."/>
            <person name="Wang S."/>
            <person name="Mi Z."/>
            <person name="An X."/>
            <person name="Chen J."/>
            <person name="Tong Y."/>
        </authorList>
    </citation>
    <scope>NUCLEOTIDE SEQUENCE [LARGE SCALE GENOMIC DNA]</scope>
</reference>
<organism evidence="1 2">
    <name type="scientific">Escherichia phage IME08</name>
    <dbReference type="NCBI Taxonomy" id="698728"/>
    <lineage>
        <taxon>Viruses</taxon>
        <taxon>Duplodnaviria</taxon>
        <taxon>Heunggongvirae</taxon>
        <taxon>Uroviricota</taxon>
        <taxon>Caudoviricetes</taxon>
        <taxon>Pantevenvirales</taxon>
        <taxon>Straboviridae</taxon>
        <taxon>Tevenvirinae</taxon>
        <taxon>Dhakavirus</taxon>
        <taxon>Dhakavirus ime08</taxon>
    </lineage>
</organism>
<proteinExistence type="predicted"/>
<name>D7RMD3_9CAUD</name>
<evidence type="ECO:0000313" key="2">
    <source>
        <dbReference type="Proteomes" id="UP000201129"/>
    </source>
</evidence>
<reference evidence="1 2" key="1">
    <citation type="journal article" date="2011" name="Arch. Virol.">
        <title>The complete genome sequence of a novel T4-like bacteriophage, IME08.</title>
        <authorList>
            <person name="Jiang H."/>
            <person name="Jiang X."/>
            <person name="Wang S."/>
            <person name="Li C."/>
            <person name="Chen B."/>
            <person name="An X."/>
            <person name="Mi Z."/>
            <person name="Chen J."/>
            <person name="Tong Y."/>
        </authorList>
    </citation>
    <scope>NUCLEOTIDE SEQUENCE [LARGE SCALE GENOMIC DNA]</scope>
</reference>
<accession>D7RMD3</accession>
<dbReference type="KEGG" id="vg:9384589"/>
<dbReference type="Proteomes" id="UP000201129">
    <property type="component" value="Segment"/>
</dbReference>
<protein>
    <submittedName>
        <fullName evidence="1">Uncharacterized protein</fullName>
    </submittedName>
</protein>